<keyword evidence="3" id="KW-0238">DNA-binding</keyword>
<dbReference type="OrthoDB" id="6511689at2759"/>
<dbReference type="Pfam" id="PF25981">
    <property type="entry name" value="HTH_Cic_C"/>
    <property type="match status" value="1"/>
</dbReference>
<keyword evidence="4" id="KW-0804">Transcription</keyword>
<evidence type="ECO:0000256" key="5">
    <source>
        <dbReference type="ARBA" id="ARBA00023242"/>
    </source>
</evidence>
<evidence type="ECO:0000256" key="6">
    <source>
        <dbReference type="SAM" id="MobiDB-lite"/>
    </source>
</evidence>
<dbReference type="EMBL" id="MUJZ01017038">
    <property type="protein sequence ID" value="OTF80687.1"/>
    <property type="molecule type" value="Genomic_DNA"/>
</dbReference>
<keyword evidence="1" id="KW-0597">Phosphoprotein</keyword>
<keyword evidence="5" id="KW-0539">Nucleus</keyword>
<feature type="compositionally biased region" description="Polar residues" evidence="6">
    <location>
        <begin position="61"/>
        <end position="71"/>
    </location>
</feature>
<dbReference type="Proteomes" id="UP000194236">
    <property type="component" value="Unassembled WGS sequence"/>
</dbReference>
<dbReference type="GO" id="GO:0000981">
    <property type="term" value="F:DNA-binding transcription factor activity, RNA polymerase II-specific"/>
    <property type="evidence" value="ECO:0007669"/>
    <property type="project" value="TreeGrafter"/>
</dbReference>
<dbReference type="PANTHER" id="PTHR13059:SF13">
    <property type="entry name" value="PROTEIN CAPICUA HOMOLOG"/>
    <property type="match status" value="1"/>
</dbReference>
<feature type="domain" description="Protein capicua homolog-like C-terminal tri-helical" evidence="7">
    <location>
        <begin position="74"/>
        <end position="128"/>
    </location>
</feature>
<dbReference type="GO" id="GO:0005634">
    <property type="term" value="C:nucleus"/>
    <property type="evidence" value="ECO:0007669"/>
    <property type="project" value="TreeGrafter"/>
</dbReference>
<organism evidence="8 9">
    <name type="scientific">Euroglyphus maynei</name>
    <name type="common">Mayne's house dust mite</name>
    <dbReference type="NCBI Taxonomy" id="6958"/>
    <lineage>
        <taxon>Eukaryota</taxon>
        <taxon>Metazoa</taxon>
        <taxon>Ecdysozoa</taxon>
        <taxon>Arthropoda</taxon>
        <taxon>Chelicerata</taxon>
        <taxon>Arachnida</taxon>
        <taxon>Acari</taxon>
        <taxon>Acariformes</taxon>
        <taxon>Sarcoptiformes</taxon>
        <taxon>Astigmata</taxon>
        <taxon>Psoroptidia</taxon>
        <taxon>Analgoidea</taxon>
        <taxon>Pyroglyphidae</taxon>
        <taxon>Pyroglyphinae</taxon>
        <taxon>Euroglyphus</taxon>
    </lineage>
</organism>
<evidence type="ECO:0000313" key="9">
    <source>
        <dbReference type="Proteomes" id="UP000194236"/>
    </source>
</evidence>
<dbReference type="InterPro" id="IPR058606">
    <property type="entry name" value="HTH_Cic_C"/>
</dbReference>
<comment type="caution">
    <text evidence="8">The sequence shown here is derived from an EMBL/GenBank/DDBJ whole genome shotgun (WGS) entry which is preliminary data.</text>
</comment>
<reference evidence="8 9" key="1">
    <citation type="submission" date="2017-03" db="EMBL/GenBank/DDBJ databases">
        <title>Genome Survey of Euroglyphus maynei.</title>
        <authorList>
            <person name="Arlian L.G."/>
            <person name="Morgan M.S."/>
            <person name="Rider S.D."/>
        </authorList>
    </citation>
    <scope>NUCLEOTIDE SEQUENCE [LARGE SCALE GENOMIC DNA]</scope>
    <source>
        <strain evidence="8">Arlian Lab</strain>
        <tissue evidence="8">Whole body</tissue>
    </source>
</reference>
<accession>A0A1Y3BKP5</accession>
<keyword evidence="9" id="KW-1185">Reference proteome</keyword>
<sequence length="167" mass="18447">ATPPDSLSPLLIEKTPDSSTQTGAAFFGPNFNLTEAINHLNTLTNSGDSLSPKTPLDQPPDSANSEKQGSSVRKILDQRRQLVMQFFAEKGLFPSTQETNEFQRKYHDIFPNKNTLQLKIREVRQKLMSFNMTDNSVATTTGNSNSTTITTTSTSISQMTTTDSQQN</sequence>
<evidence type="ECO:0000256" key="3">
    <source>
        <dbReference type="ARBA" id="ARBA00023125"/>
    </source>
</evidence>
<dbReference type="InterPro" id="IPR052412">
    <property type="entry name" value="CC-Dev_Transcription_Reg"/>
</dbReference>
<dbReference type="PANTHER" id="PTHR13059">
    <property type="entry name" value="HMG-BOX TRANSCRIPTION FACTOR BBX"/>
    <property type="match status" value="1"/>
</dbReference>
<feature type="compositionally biased region" description="Low complexity" evidence="6">
    <location>
        <begin position="139"/>
        <end position="167"/>
    </location>
</feature>
<evidence type="ECO:0000256" key="4">
    <source>
        <dbReference type="ARBA" id="ARBA00023163"/>
    </source>
</evidence>
<feature type="region of interest" description="Disordered" evidence="6">
    <location>
        <begin position="138"/>
        <end position="167"/>
    </location>
</feature>
<dbReference type="AlphaFoldDB" id="A0A1Y3BKP5"/>
<feature type="compositionally biased region" description="Polar residues" evidence="6">
    <location>
        <begin position="43"/>
        <end position="52"/>
    </location>
</feature>
<feature type="region of interest" description="Disordered" evidence="6">
    <location>
        <begin position="1"/>
        <end position="23"/>
    </location>
</feature>
<keyword evidence="2" id="KW-0805">Transcription regulation</keyword>
<feature type="region of interest" description="Disordered" evidence="6">
    <location>
        <begin position="43"/>
        <end position="72"/>
    </location>
</feature>
<protein>
    <submittedName>
        <fullName evidence="8">HMG box containing protein</fullName>
    </submittedName>
</protein>
<evidence type="ECO:0000259" key="7">
    <source>
        <dbReference type="Pfam" id="PF25981"/>
    </source>
</evidence>
<name>A0A1Y3BKP5_EURMA</name>
<proteinExistence type="predicted"/>
<gene>
    <name evidence="8" type="ORF">BLA29_008554</name>
</gene>
<evidence type="ECO:0000313" key="8">
    <source>
        <dbReference type="EMBL" id="OTF80687.1"/>
    </source>
</evidence>
<feature type="non-terminal residue" evidence="8">
    <location>
        <position position="1"/>
    </location>
</feature>
<evidence type="ECO:0000256" key="2">
    <source>
        <dbReference type="ARBA" id="ARBA00023015"/>
    </source>
</evidence>
<dbReference type="GO" id="GO:0000977">
    <property type="term" value="F:RNA polymerase II transcription regulatory region sequence-specific DNA binding"/>
    <property type="evidence" value="ECO:0007669"/>
    <property type="project" value="TreeGrafter"/>
</dbReference>
<evidence type="ECO:0000256" key="1">
    <source>
        <dbReference type="ARBA" id="ARBA00022553"/>
    </source>
</evidence>